<dbReference type="Pfam" id="PF04339">
    <property type="entry name" value="FemAB_like"/>
    <property type="match status" value="1"/>
</dbReference>
<dbReference type="Gene3D" id="3.40.630.30">
    <property type="match status" value="1"/>
</dbReference>
<keyword evidence="2" id="KW-1185">Reference proteome</keyword>
<accession>A0ABP9QA32</accession>
<gene>
    <name evidence="1" type="ORF">GCM10025770_05380</name>
</gene>
<evidence type="ECO:0000313" key="1">
    <source>
        <dbReference type="EMBL" id="GAA5159324.1"/>
    </source>
</evidence>
<protein>
    <submittedName>
        <fullName evidence="1">GNAT family N-acetyltransferase</fullName>
    </submittedName>
</protein>
<evidence type="ECO:0000313" key="2">
    <source>
        <dbReference type="Proteomes" id="UP001500547"/>
    </source>
</evidence>
<dbReference type="InterPro" id="IPR007434">
    <property type="entry name" value="FemAB-like"/>
</dbReference>
<dbReference type="PANTHER" id="PTHR47017">
    <property type="entry name" value="ACYL-COA"/>
    <property type="match status" value="1"/>
</dbReference>
<dbReference type="InterPro" id="IPR016181">
    <property type="entry name" value="Acyl_CoA_acyltransferase"/>
</dbReference>
<dbReference type="EMBL" id="BAABLD010000002">
    <property type="protein sequence ID" value="GAA5159324.1"/>
    <property type="molecule type" value="Genomic_DNA"/>
</dbReference>
<dbReference type="PANTHER" id="PTHR47017:SF1">
    <property type="entry name" value="ACYL-COA"/>
    <property type="match status" value="1"/>
</dbReference>
<proteinExistence type="predicted"/>
<dbReference type="RefSeq" id="WP_345531287.1">
    <property type="nucleotide sequence ID" value="NZ_BAABLD010000002.1"/>
</dbReference>
<comment type="caution">
    <text evidence="1">The sequence shown here is derived from an EMBL/GenBank/DDBJ whole genome shotgun (WGS) entry which is preliminary data.</text>
</comment>
<name>A0ABP9QA32_9RHOO</name>
<dbReference type="Proteomes" id="UP001500547">
    <property type="component" value="Unassembled WGS sequence"/>
</dbReference>
<dbReference type="SUPFAM" id="SSF55729">
    <property type="entry name" value="Acyl-CoA N-acyltransferases (Nat)"/>
    <property type="match status" value="1"/>
</dbReference>
<reference evidence="2" key="1">
    <citation type="journal article" date="2019" name="Int. J. Syst. Evol. Microbiol.">
        <title>The Global Catalogue of Microorganisms (GCM) 10K type strain sequencing project: providing services to taxonomists for standard genome sequencing and annotation.</title>
        <authorList>
            <consortium name="The Broad Institute Genomics Platform"/>
            <consortium name="The Broad Institute Genome Sequencing Center for Infectious Disease"/>
            <person name="Wu L."/>
            <person name="Ma J."/>
        </authorList>
    </citation>
    <scope>NUCLEOTIDE SEQUENCE [LARGE SCALE GENOMIC DNA]</scope>
    <source>
        <strain evidence="2">JCM 18715</strain>
    </source>
</reference>
<organism evidence="1 2">
    <name type="scientific">Viridibacterium curvum</name>
    <dbReference type="NCBI Taxonomy" id="1101404"/>
    <lineage>
        <taxon>Bacteria</taxon>
        <taxon>Pseudomonadati</taxon>
        <taxon>Pseudomonadota</taxon>
        <taxon>Betaproteobacteria</taxon>
        <taxon>Rhodocyclales</taxon>
        <taxon>Rhodocyclaceae</taxon>
        <taxon>Viridibacterium</taxon>
    </lineage>
</organism>
<sequence length="384" mass="43554">MSTATPGFRLVPHIREIPPMQWDALHDGQCFVRHAFLAALEASGSVGAQTGWTPAHATLWDGDTLIAAAPAYLKTHSWGEYVFDWAWAEAYERHGLPYYPKWLCAIPFSPVPGARLLARDETARRQLLAAMLDQAIDDERSSLHLLFCDAASREAARAAGLMLRHNVQFHWQNRGYGDFEHFLASLAYDKRKKIRQERRKVTEAGVVMATREGRHISDEDWDFFYRCHTMTYALHGGRPYLTRAFFRALADSLPECCVMIIASRDGQPVASSLLLRDTNVLYGRYWGAMERISCLHFEACYYTPIEYAITQGLHSFEGGAQGEHKLARGLDPVDTHSLHWIADADFRDAIGRFLQREADGMARYVDELGEHTAYRHAQGQPQLP</sequence>